<dbReference type="Gene3D" id="3.40.50.300">
    <property type="entry name" value="P-loop containing nucleotide triphosphate hydrolases"/>
    <property type="match status" value="1"/>
</dbReference>
<evidence type="ECO:0000313" key="4">
    <source>
        <dbReference type="EMBL" id="PSL33471.1"/>
    </source>
</evidence>
<dbReference type="PANTHER" id="PTHR39206:SF1">
    <property type="entry name" value="SLL8004 PROTEIN"/>
    <property type="match status" value="1"/>
</dbReference>
<dbReference type="SUPFAM" id="SSF52540">
    <property type="entry name" value="P-loop containing nucleoside triphosphate hydrolases"/>
    <property type="match status" value="1"/>
</dbReference>
<name>A0A2P8GHM4_9BACT</name>
<dbReference type="Proteomes" id="UP000240978">
    <property type="component" value="Unassembled WGS sequence"/>
</dbReference>
<keyword evidence="5" id="KW-1185">Reference proteome</keyword>
<dbReference type="Pfam" id="PF06414">
    <property type="entry name" value="Zeta_toxin"/>
    <property type="match status" value="1"/>
</dbReference>
<dbReference type="AlphaFoldDB" id="A0A2P8GHM4"/>
<gene>
    <name evidence="4" type="ORF">CLV42_103454</name>
</gene>
<accession>A0A2P8GHM4</accession>
<keyword evidence="2" id="KW-0067">ATP-binding</keyword>
<proteinExistence type="predicted"/>
<evidence type="ECO:0000256" key="1">
    <source>
        <dbReference type="ARBA" id="ARBA00022741"/>
    </source>
</evidence>
<dbReference type="RefSeq" id="WP_106601772.1">
    <property type="nucleotide sequence ID" value="NZ_PYGK01000003.1"/>
</dbReference>
<evidence type="ECO:0000256" key="2">
    <source>
        <dbReference type="ARBA" id="ARBA00022840"/>
    </source>
</evidence>
<evidence type="ECO:0000313" key="5">
    <source>
        <dbReference type="Proteomes" id="UP000240978"/>
    </source>
</evidence>
<protein>
    <submittedName>
        <fullName evidence="4">Putative ABC-type ATPase</fullName>
    </submittedName>
</protein>
<dbReference type="InterPro" id="IPR027417">
    <property type="entry name" value="P-loop_NTPase"/>
</dbReference>
<organism evidence="4 5">
    <name type="scientific">Chitinophaga ginsengisoli</name>
    <dbReference type="NCBI Taxonomy" id="363837"/>
    <lineage>
        <taxon>Bacteria</taxon>
        <taxon>Pseudomonadati</taxon>
        <taxon>Bacteroidota</taxon>
        <taxon>Chitinophagia</taxon>
        <taxon>Chitinophagales</taxon>
        <taxon>Chitinophagaceae</taxon>
        <taxon>Chitinophaga</taxon>
    </lineage>
</organism>
<comment type="caution">
    <text evidence="4">The sequence shown here is derived from an EMBL/GenBank/DDBJ whole genome shotgun (WGS) entry which is preliminary data.</text>
</comment>
<dbReference type="OrthoDB" id="9791543at2"/>
<keyword evidence="1" id="KW-0547">Nucleotide-binding</keyword>
<sequence length="193" mass="21902">MPELYIIAGCNGAGKTTASYTVLPEMLDCREFVNADGIAAGLSPFNPEKVAFEAGRIMLQRIEHLLLEMSDFAFETTLSTRSYVPLVKKAQQQGYNVTLLYFWLSSPEFAIQRVAQRVEEGGHNIPEDVIIRRYYRGIHNLMNLYIPICNNWIVVDNGEMTPQIIAKSGVFEKMILNNDIWDTILKQSEHDGK</sequence>
<reference evidence="4 5" key="1">
    <citation type="submission" date="2018-03" db="EMBL/GenBank/DDBJ databases">
        <title>Genomic Encyclopedia of Archaeal and Bacterial Type Strains, Phase II (KMG-II): from individual species to whole genera.</title>
        <authorList>
            <person name="Goeker M."/>
        </authorList>
    </citation>
    <scope>NUCLEOTIDE SEQUENCE [LARGE SCALE GENOMIC DNA]</scope>
    <source>
        <strain evidence="4 5">DSM 18107</strain>
    </source>
</reference>
<dbReference type="GO" id="GO:0005524">
    <property type="term" value="F:ATP binding"/>
    <property type="evidence" value="ECO:0007669"/>
    <property type="project" value="UniProtKB-KW"/>
</dbReference>
<evidence type="ECO:0000259" key="3">
    <source>
        <dbReference type="Pfam" id="PF06414"/>
    </source>
</evidence>
<dbReference type="GO" id="GO:0016301">
    <property type="term" value="F:kinase activity"/>
    <property type="evidence" value="ECO:0007669"/>
    <property type="project" value="InterPro"/>
</dbReference>
<dbReference type="InterPro" id="IPR010488">
    <property type="entry name" value="Zeta_toxin_domain"/>
</dbReference>
<feature type="domain" description="Zeta toxin" evidence="3">
    <location>
        <begin position="2"/>
        <end position="140"/>
    </location>
</feature>
<dbReference type="PANTHER" id="PTHR39206">
    <property type="entry name" value="SLL8004 PROTEIN"/>
    <property type="match status" value="1"/>
</dbReference>
<dbReference type="EMBL" id="PYGK01000003">
    <property type="protein sequence ID" value="PSL33471.1"/>
    <property type="molecule type" value="Genomic_DNA"/>
</dbReference>